<comment type="subcellular location">
    <subcellularLocation>
        <location evidence="1 11">Cell membrane</location>
        <topology evidence="1 11">Multi-pass membrane protein</topology>
    </subcellularLocation>
</comment>
<feature type="transmembrane region" description="Helical" evidence="11">
    <location>
        <begin position="77"/>
        <end position="98"/>
    </location>
</feature>
<organism evidence="13">
    <name type="scientific">Sus scrofa</name>
    <name type="common">Pig</name>
    <dbReference type="NCBI Taxonomy" id="9823"/>
    <lineage>
        <taxon>Eukaryota</taxon>
        <taxon>Metazoa</taxon>
        <taxon>Chordata</taxon>
        <taxon>Craniata</taxon>
        <taxon>Vertebrata</taxon>
        <taxon>Euteleostomi</taxon>
        <taxon>Mammalia</taxon>
        <taxon>Eutheria</taxon>
        <taxon>Laurasiatheria</taxon>
        <taxon>Artiodactyla</taxon>
        <taxon>Suina</taxon>
        <taxon>Suidae</taxon>
        <taxon>Sus</taxon>
    </lineage>
</organism>
<dbReference type="FunFam" id="1.20.1070.10:FF:000120">
    <property type="entry name" value="Vomeronasal type-1 receptor"/>
    <property type="match status" value="1"/>
</dbReference>
<evidence type="ECO:0000256" key="1">
    <source>
        <dbReference type="ARBA" id="ARBA00004651"/>
    </source>
</evidence>
<feature type="domain" description="G-protein coupled receptors family 1 profile" evidence="12">
    <location>
        <begin position="45"/>
        <end position="308"/>
    </location>
</feature>
<dbReference type="GO" id="GO:0005550">
    <property type="term" value="F:pheromone binding"/>
    <property type="evidence" value="ECO:0000318"/>
    <property type="project" value="GO_Central"/>
</dbReference>
<keyword evidence="9 11" id="KW-0675">Receptor</keyword>
<evidence type="ECO:0000256" key="10">
    <source>
        <dbReference type="ARBA" id="ARBA00023224"/>
    </source>
</evidence>
<evidence type="ECO:0000313" key="14">
    <source>
        <dbReference type="Ensembl" id="ENSSSCP00000070835.1"/>
    </source>
</evidence>
<dbReference type="Gene3D" id="1.20.1070.10">
    <property type="entry name" value="Rhodopsin 7-helix transmembrane proteins"/>
    <property type="match status" value="1"/>
</dbReference>
<reference evidence="14" key="4">
    <citation type="submission" date="2025-05" db="UniProtKB">
        <authorList>
            <consortium name="Ensembl"/>
        </authorList>
    </citation>
    <scope>IDENTIFICATION</scope>
</reference>
<evidence type="ECO:0000313" key="15">
    <source>
        <dbReference type="Proteomes" id="UP000008227"/>
    </source>
</evidence>
<dbReference type="Ensembl" id="ENSSSCT00000079191.1">
    <property type="protein sequence ID" value="ENSSSCP00000070835.1"/>
    <property type="gene ID" value="ENSSSCG00000049200.1"/>
</dbReference>
<dbReference type="GeneID" id="102167894"/>
<keyword evidence="3 11" id="KW-1003">Cell membrane</keyword>
<dbReference type="Bgee" id="ENSSSCG00000049200">
    <property type="expression patterns" value="Expressed in oocyte"/>
</dbReference>
<evidence type="ECO:0000256" key="2">
    <source>
        <dbReference type="ARBA" id="ARBA00010663"/>
    </source>
</evidence>
<reference evidence="13" key="2">
    <citation type="submission" date="2015-04" db="EMBL/GenBank/DDBJ databases">
        <title>Analysis of the pheromone receptor repertoire and expression in swine: low allelic diversity of vomeronsal receptor 1 (V1R).</title>
        <authorList>
            <person name="Dinka H."/>
        </authorList>
    </citation>
    <scope>NUCLEOTIDE SEQUENCE</scope>
</reference>
<dbReference type="InterPro" id="IPR017452">
    <property type="entry name" value="GPCR_Rhodpsn_7TM"/>
</dbReference>
<accession>A0A4X1TRT0</accession>
<protein>
    <recommendedName>
        <fullName evidence="11">Vomeronasal type-1 receptor</fullName>
    </recommendedName>
</protein>
<evidence type="ECO:0000256" key="11">
    <source>
        <dbReference type="RuleBase" id="RU364061"/>
    </source>
</evidence>
<feature type="transmembrane region" description="Helical" evidence="11">
    <location>
        <begin position="200"/>
        <end position="229"/>
    </location>
</feature>
<evidence type="ECO:0000259" key="12">
    <source>
        <dbReference type="PROSITE" id="PS50262"/>
    </source>
</evidence>
<evidence type="ECO:0000256" key="3">
    <source>
        <dbReference type="ARBA" id="ARBA00022475"/>
    </source>
</evidence>
<dbReference type="Proteomes" id="UP000008227">
    <property type="component" value="Chromosome 6"/>
</dbReference>
<dbReference type="PANTHER" id="PTHR24062">
    <property type="entry name" value="VOMERONASAL TYPE-1 RECEPTOR"/>
    <property type="match status" value="1"/>
</dbReference>
<evidence type="ECO:0000256" key="4">
    <source>
        <dbReference type="ARBA" id="ARBA00022507"/>
    </source>
</evidence>
<dbReference type="AlphaFoldDB" id="A0A0G3VQE0"/>
<dbReference type="GO" id="GO:0005886">
    <property type="term" value="C:plasma membrane"/>
    <property type="evidence" value="ECO:0000318"/>
    <property type="project" value="GO_Central"/>
</dbReference>
<reference evidence="15" key="1">
    <citation type="submission" date="2009-11" db="EMBL/GenBank/DDBJ databases">
        <authorList>
            <consortium name="Porcine genome sequencing project"/>
        </authorList>
    </citation>
    <scope>NUCLEOTIDE SEQUENCE [LARGE SCALE GENOMIC DNA]</scope>
    <source>
        <strain evidence="15">Duroc</strain>
    </source>
</reference>
<name>A0A0G3VQE0_PIG</name>
<dbReference type="OrthoDB" id="9606139at2759"/>
<evidence type="ECO:0000256" key="9">
    <source>
        <dbReference type="ARBA" id="ARBA00023170"/>
    </source>
</evidence>
<dbReference type="Pfam" id="PF03402">
    <property type="entry name" value="V1R"/>
    <property type="match status" value="1"/>
</dbReference>
<dbReference type="GeneTree" id="ENSGT00960000186612"/>
<feature type="transmembrane region" description="Helical" evidence="11">
    <location>
        <begin position="37"/>
        <end position="57"/>
    </location>
</feature>
<evidence type="ECO:0000256" key="5">
    <source>
        <dbReference type="ARBA" id="ARBA00022692"/>
    </source>
</evidence>
<dbReference type="KEGG" id="ssc:102167894"/>
<evidence type="ECO:0000313" key="13">
    <source>
        <dbReference type="EMBL" id="AKL82267.1"/>
    </source>
</evidence>
<feature type="transmembrane region" description="Helical" evidence="11">
    <location>
        <begin position="258"/>
        <end position="281"/>
    </location>
</feature>
<gene>
    <name evidence="14" type="primary">LOC102167894</name>
</gene>
<feature type="transmembrane region" description="Helical" evidence="11">
    <location>
        <begin position="153"/>
        <end position="172"/>
    </location>
</feature>
<dbReference type="GO" id="GO:0016503">
    <property type="term" value="F:pheromone receptor activity"/>
    <property type="evidence" value="ECO:0007669"/>
    <property type="project" value="InterPro"/>
</dbReference>
<keyword evidence="10 11" id="KW-0807">Transducer</keyword>
<comment type="similarity">
    <text evidence="2 11">Belongs to the G-protein coupled receptor 1 family.</text>
</comment>
<reference evidence="14" key="3">
    <citation type="journal article" date="2020" name="Gigascience">
        <title>An improved pig reference genome sequence to enable pig genetics and genomics research.</title>
        <authorList>
            <person name="Warr A."/>
            <person name="Affara N."/>
            <person name="Aken B."/>
            <person name="Beiki H."/>
            <person name="Bickhart D.M."/>
            <person name="Billis K."/>
            <person name="Chow W."/>
            <person name="Eory L."/>
            <person name="Finlayson H.A."/>
            <person name="Flicek P."/>
            <person name="Giron C.G."/>
            <person name="Griffin D.K."/>
            <person name="Hall R."/>
            <person name="Hannum G."/>
            <person name="Hourlier T."/>
            <person name="Howe K."/>
            <person name="Hume D.A."/>
            <person name="Izuogu O."/>
            <person name="Kim K."/>
            <person name="Koren S."/>
            <person name="Liu H."/>
            <person name="Manchanda N."/>
            <person name="Martin F.J."/>
            <person name="Nonneman D.J."/>
            <person name="O'Connor R.E."/>
            <person name="Phillippy A.M."/>
            <person name="Rohrer G.A."/>
            <person name="Rosen B.D."/>
            <person name="Rund L.A."/>
            <person name="Sargent C.A."/>
            <person name="Schook L.B."/>
            <person name="Schroeder S.G."/>
            <person name="Schwartz A.S."/>
            <person name="Skinner B.M."/>
            <person name="Talbot R."/>
            <person name="Tseng E."/>
            <person name="Tuggle C.K."/>
            <person name="Watson M."/>
            <person name="Smith T.P.L."/>
            <person name="Archibald A.L."/>
        </authorList>
    </citation>
    <scope>NUCLEOTIDE SEQUENCE [LARGE SCALE GENOMIC DNA]</scope>
    <source>
        <strain evidence="14">Duroc</strain>
    </source>
</reference>
<dbReference type="EMBL" id="KR093986">
    <property type="protein sequence ID" value="AKL82267.1"/>
    <property type="molecule type" value="Genomic_DNA"/>
</dbReference>
<keyword evidence="6 11" id="KW-1133">Transmembrane helix</keyword>
<keyword evidence="8 11" id="KW-0472">Membrane</keyword>
<dbReference type="GO" id="GO:0019236">
    <property type="term" value="P:response to pheromone"/>
    <property type="evidence" value="ECO:0007669"/>
    <property type="project" value="UniProtKB-KW"/>
</dbReference>
<dbReference type="SUPFAM" id="SSF81321">
    <property type="entry name" value="Family A G protein-coupled receptor-like"/>
    <property type="match status" value="1"/>
</dbReference>
<evidence type="ECO:0000256" key="7">
    <source>
        <dbReference type="ARBA" id="ARBA00023040"/>
    </source>
</evidence>
<evidence type="ECO:0000256" key="6">
    <source>
        <dbReference type="ARBA" id="ARBA00022989"/>
    </source>
</evidence>
<dbReference type="PROSITE" id="PS50262">
    <property type="entry name" value="G_PROTEIN_RECEP_F1_2"/>
    <property type="match status" value="1"/>
</dbReference>
<feature type="transmembrane region" description="Helical" evidence="11">
    <location>
        <begin position="287"/>
        <end position="310"/>
    </location>
</feature>
<dbReference type="GO" id="GO:0007606">
    <property type="term" value="P:sensory perception of chemical stimulus"/>
    <property type="evidence" value="ECO:0007669"/>
    <property type="project" value="UniProtKB-ARBA"/>
</dbReference>
<dbReference type="InterPro" id="IPR004072">
    <property type="entry name" value="Vmron_rcpt_1"/>
</dbReference>
<keyword evidence="4 11" id="KW-0589">Pheromone response</keyword>
<keyword evidence="5 11" id="KW-0812">Transmembrane</keyword>
<dbReference type="PaxDb" id="9823-ENSSSCP00000003587"/>
<accession>A0A0G3VQE0</accession>
<sequence length="320" mass="36000">MTVLPEPALPSRPPETLSVSAKNVTLRAPWEMALKTIFLLQMGFGSLANVLLFFHSISPLLFGHKQRPTDKILTHIVTANLLVLLSSGMPHTMAAFVWRKPLSSLGCKCVYYLQRVARSTTLCSTCVLSTCQFFTLIPRKVEWMMLRRRASKFIGPSCCTCWVFGLLLNIYVPVKLTGPQDVGNDTNIEGKWFCSSSSSFAGIVILWSFPDAAFLGVMVWSSGSMLLLLHRHHQRVQYIHTPTGHQQCPPETRAAHTILMLVVTFVIFYVLDSTFTFYITAFLDSRLWLMQSCNVLTSCFPSVCPFLLLLRNPRSPRICS</sequence>
<evidence type="ECO:0000256" key="8">
    <source>
        <dbReference type="ARBA" id="ARBA00023136"/>
    </source>
</evidence>
<keyword evidence="15" id="KW-1185">Reference proteome</keyword>
<proteinExistence type="inferred from homology"/>
<keyword evidence="7 11" id="KW-0297">G-protein coupled receptor</keyword>